<evidence type="ECO:0000256" key="2">
    <source>
        <dbReference type="SAM" id="Phobius"/>
    </source>
</evidence>
<evidence type="ECO:0008006" key="5">
    <source>
        <dbReference type="Google" id="ProtNLM"/>
    </source>
</evidence>
<feature type="region of interest" description="Disordered" evidence="1">
    <location>
        <begin position="1"/>
        <end position="27"/>
    </location>
</feature>
<keyword evidence="4" id="KW-1185">Reference proteome</keyword>
<feature type="compositionally biased region" description="Basic and acidic residues" evidence="1">
    <location>
        <begin position="1"/>
        <end position="14"/>
    </location>
</feature>
<keyword evidence="2" id="KW-0472">Membrane</keyword>
<protein>
    <recommendedName>
        <fullName evidence="5">HTH cro/C1-type domain-containing protein</fullName>
    </recommendedName>
</protein>
<accession>A0ABY7QDC3</accession>
<reference evidence="4" key="1">
    <citation type="submission" date="2022-12" db="EMBL/GenBank/DDBJ databases">
        <authorList>
            <person name="Mo P."/>
        </authorList>
    </citation>
    <scope>NUCLEOTIDE SEQUENCE [LARGE SCALE GENOMIC DNA]</scope>
    <source>
        <strain evidence="4">HUAS 3-15</strain>
    </source>
</reference>
<proteinExistence type="predicted"/>
<evidence type="ECO:0000313" key="4">
    <source>
        <dbReference type="Proteomes" id="UP001212821"/>
    </source>
</evidence>
<gene>
    <name evidence="3" type="ORF">O1G21_36135</name>
</gene>
<organism evidence="3 4">
    <name type="scientific">Kitasatospora cathayae</name>
    <dbReference type="NCBI Taxonomy" id="3004092"/>
    <lineage>
        <taxon>Bacteria</taxon>
        <taxon>Bacillati</taxon>
        <taxon>Actinomycetota</taxon>
        <taxon>Actinomycetes</taxon>
        <taxon>Kitasatosporales</taxon>
        <taxon>Streptomycetaceae</taxon>
        <taxon>Kitasatospora</taxon>
    </lineage>
</organism>
<dbReference type="RefSeq" id="WP_270149761.1">
    <property type="nucleotide sequence ID" value="NZ_CP115450.1"/>
</dbReference>
<name>A0ABY7QDC3_9ACTN</name>
<sequence>MTERDLDGDADRLPEGATATVPDPGGATTAQEFVRRLRAFKAWSGNPSLRELERRTGLPRSTLWGDLSPQRSCLPPLERVLALATAFGAPTEELARWQSAWQRIQMRQQSAERAAPTAQAAVEPPAPVSCAAVEPPAPDGAPRALRAPARTGRHRFARRRLLWPVLVLGGLLAALLALPRTAARVTGGRAAAAAPVLAHGTAAAGRRSRRSPAVGTVTAAALVTRFLNGLRA</sequence>
<keyword evidence="2" id="KW-0812">Transmembrane</keyword>
<dbReference type="Pfam" id="PF13560">
    <property type="entry name" value="HTH_31"/>
    <property type="match status" value="1"/>
</dbReference>
<evidence type="ECO:0000256" key="1">
    <source>
        <dbReference type="SAM" id="MobiDB-lite"/>
    </source>
</evidence>
<keyword evidence="2" id="KW-1133">Transmembrane helix</keyword>
<dbReference type="Proteomes" id="UP001212821">
    <property type="component" value="Chromosome"/>
</dbReference>
<evidence type="ECO:0000313" key="3">
    <source>
        <dbReference type="EMBL" id="WBP90764.1"/>
    </source>
</evidence>
<feature type="transmembrane region" description="Helical" evidence="2">
    <location>
        <begin position="161"/>
        <end position="179"/>
    </location>
</feature>
<dbReference type="EMBL" id="CP115450">
    <property type="protein sequence ID" value="WBP90764.1"/>
    <property type="molecule type" value="Genomic_DNA"/>
</dbReference>